<dbReference type="EMBL" id="CP138335">
    <property type="protein sequence ID" value="XBW08027.1"/>
    <property type="molecule type" value="Genomic_DNA"/>
</dbReference>
<evidence type="ECO:0000313" key="6">
    <source>
        <dbReference type="EMBL" id="XBW08027.1"/>
    </source>
</evidence>
<evidence type="ECO:0000256" key="2">
    <source>
        <dbReference type="ARBA" id="ARBA00023015"/>
    </source>
</evidence>
<dbReference type="GO" id="GO:0003700">
    <property type="term" value="F:DNA-binding transcription factor activity"/>
    <property type="evidence" value="ECO:0007669"/>
    <property type="project" value="InterPro"/>
</dbReference>
<keyword evidence="4" id="KW-0804">Transcription</keyword>
<dbReference type="PANTHER" id="PTHR30126">
    <property type="entry name" value="HTH-TYPE TRANSCRIPTIONAL REGULATOR"/>
    <property type="match status" value="1"/>
</dbReference>
<reference evidence="6" key="1">
    <citation type="submission" date="2023-11" db="EMBL/GenBank/DDBJ databases">
        <title>Scrofimicrobium hongkongense sp. nov., isolated from a patient with peritonitis.</title>
        <authorList>
            <person name="Lao H.Y."/>
            <person name="Wong A.Y.P."/>
            <person name="Ng T.L."/>
            <person name="Wong R.Y.L."/>
            <person name="Yau M.C.Y."/>
            <person name="Lam J.Y.W."/>
            <person name="Siu G.K.H."/>
        </authorList>
    </citation>
    <scope>NUCLEOTIDE SEQUENCE</scope>
    <source>
        <strain evidence="6">R131</strain>
    </source>
</reference>
<dbReference type="Gene3D" id="3.40.190.10">
    <property type="entry name" value="Periplasmic binding protein-like II"/>
    <property type="match status" value="2"/>
</dbReference>
<dbReference type="InterPro" id="IPR005119">
    <property type="entry name" value="LysR_subst-bd"/>
</dbReference>
<dbReference type="SUPFAM" id="SSF46785">
    <property type="entry name" value="Winged helix' DNA-binding domain"/>
    <property type="match status" value="1"/>
</dbReference>
<dbReference type="InterPro" id="IPR000847">
    <property type="entry name" value="LysR_HTH_N"/>
</dbReference>
<dbReference type="PANTHER" id="PTHR30126:SF39">
    <property type="entry name" value="HTH-TYPE TRANSCRIPTIONAL REGULATOR CYSL"/>
    <property type="match status" value="1"/>
</dbReference>
<dbReference type="InterPro" id="IPR036388">
    <property type="entry name" value="WH-like_DNA-bd_sf"/>
</dbReference>
<protein>
    <submittedName>
        <fullName evidence="6">LysR family transcriptional regulator</fullName>
    </submittedName>
</protein>
<dbReference type="Gene3D" id="1.10.10.10">
    <property type="entry name" value="Winged helix-like DNA-binding domain superfamily/Winged helix DNA-binding domain"/>
    <property type="match status" value="1"/>
</dbReference>
<evidence type="ECO:0000259" key="5">
    <source>
        <dbReference type="PROSITE" id="PS50931"/>
    </source>
</evidence>
<name>A0AAU7V877_9ACTO</name>
<accession>A0AAU7V877</accession>
<comment type="similarity">
    <text evidence="1">Belongs to the LysR transcriptional regulatory family.</text>
</comment>
<dbReference type="AlphaFoldDB" id="A0AAU7V877"/>
<dbReference type="Pfam" id="PF00126">
    <property type="entry name" value="HTH_1"/>
    <property type="match status" value="1"/>
</dbReference>
<feature type="domain" description="HTH lysR-type" evidence="5">
    <location>
        <begin position="10"/>
        <end position="62"/>
    </location>
</feature>
<keyword evidence="3" id="KW-0238">DNA-binding</keyword>
<dbReference type="InterPro" id="IPR036390">
    <property type="entry name" value="WH_DNA-bd_sf"/>
</dbReference>
<evidence type="ECO:0000256" key="1">
    <source>
        <dbReference type="ARBA" id="ARBA00009437"/>
    </source>
</evidence>
<dbReference type="Pfam" id="PF03466">
    <property type="entry name" value="LysR_substrate"/>
    <property type="match status" value="1"/>
</dbReference>
<proteinExistence type="inferred from homology"/>
<dbReference type="RefSeq" id="WP_350258227.1">
    <property type="nucleotide sequence ID" value="NZ_CP138335.1"/>
</dbReference>
<organism evidence="6">
    <name type="scientific">Scrofimicrobium appendicitidis</name>
    <dbReference type="NCBI Taxonomy" id="3079930"/>
    <lineage>
        <taxon>Bacteria</taxon>
        <taxon>Bacillati</taxon>
        <taxon>Actinomycetota</taxon>
        <taxon>Actinomycetes</taxon>
        <taxon>Actinomycetales</taxon>
        <taxon>Actinomycetaceae</taxon>
        <taxon>Scrofimicrobium</taxon>
    </lineage>
</organism>
<evidence type="ECO:0000256" key="4">
    <source>
        <dbReference type="ARBA" id="ARBA00023163"/>
    </source>
</evidence>
<gene>
    <name evidence="6" type="ORF">SAC06_00235</name>
</gene>
<keyword evidence="2" id="KW-0805">Transcription regulation</keyword>
<dbReference type="GO" id="GO:0000976">
    <property type="term" value="F:transcription cis-regulatory region binding"/>
    <property type="evidence" value="ECO:0007669"/>
    <property type="project" value="TreeGrafter"/>
</dbReference>
<sequence>MTTWPSLFNLELFVAIVESGSIGGGARRIGIAQPHASHIVSELERSLGAPLLERRQSGSTPTELGVAYAAQARQLLEAAQHFVHWSQSHPASLHQVVLRVGASMTIAETLVPTWVAALHAEHPHIAVDLRVLNSKDVLLGIRDGALQLGLVETPHLPPDLQQRQIGTDQLVLVVAPTHPWATRTDPLTIEELARTQLVVREAGSGTRRALDEVLSPYNPVPPAQVLYSNMAVRIAVAAGGAPAVLSELAVHEQLLSGQLIEVPVEQIIPRPLAAVWKSRDRLTGAAALLIRSALSTGVAGWRKRGDSQEGPQ</sequence>
<dbReference type="KEGG" id="sapp:SAC06_00235"/>
<dbReference type="SUPFAM" id="SSF53850">
    <property type="entry name" value="Periplasmic binding protein-like II"/>
    <property type="match status" value="1"/>
</dbReference>
<dbReference type="PROSITE" id="PS50931">
    <property type="entry name" value="HTH_LYSR"/>
    <property type="match status" value="1"/>
</dbReference>
<evidence type="ECO:0000256" key="3">
    <source>
        <dbReference type="ARBA" id="ARBA00023125"/>
    </source>
</evidence>